<evidence type="ECO:0000313" key="1">
    <source>
        <dbReference type="Proteomes" id="UP000694941"/>
    </source>
</evidence>
<dbReference type="RefSeq" id="XP_022240161.1">
    <property type="nucleotide sequence ID" value="XM_022384453.1"/>
</dbReference>
<evidence type="ECO:0000313" key="2">
    <source>
        <dbReference type="RefSeq" id="XP_022240161.1"/>
    </source>
</evidence>
<sequence>MLPKDLLVKPLLRKSYSLPSRGGGVFTEVKGPLKEGALDTFVRLLNTPGVVALLAARALSLLADTPEAQTLITKSSPSVLSRLFMTFRMKDNEMQKIILTTLETLSFSSEELRHRIIQEEQGAGRPILSLLKPGCEQNDQILLNAVNLVGNLAISASDQGILQPYLTGLVRLLENPVEDRVELLISIARGLANFADFEINSLVLTNQLPTIIDNLTRPEVELLKLHTCRLVTNLLTYETSYTSEMLIMHGGVLYLQTLFLLPNMRDLVNNCIIRTAPRLSQHRTDKA</sequence>
<dbReference type="InterPro" id="IPR016024">
    <property type="entry name" value="ARM-type_fold"/>
</dbReference>
<dbReference type="GeneID" id="106458123"/>
<name>A0ABM1S956_LIMPO</name>
<gene>
    <name evidence="2" type="primary">LOC106458123</name>
</gene>
<dbReference type="Proteomes" id="UP000694941">
    <property type="component" value="Unplaced"/>
</dbReference>
<protein>
    <submittedName>
        <fullName evidence="2">Uncharacterized protein LOC106458123</fullName>
    </submittedName>
</protein>
<reference evidence="2" key="1">
    <citation type="submission" date="2025-08" db="UniProtKB">
        <authorList>
            <consortium name="RefSeq"/>
        </authorList>
    </citation>
    <scope>IDENTIFICATION</scope>
    <source>
        <tissue evidence="2">Muscle</tissue>
    </source>
</reference>
<keyword evidence="1" id="KW-1185">Reference proteome</keyword>
<dbReference type="InterPro" id="IPR011989">
    <property type="entry name" value="ARM-like"/>
</dbReference>
<accession>A0ABM1S956</accession>
<proteinExistence type="predicted"/>
<dbReference type="Gene3D" id="1.25.10.10">
    <property type="entry name" value="Leucine-rich Repeat Variant"/>
    <property type="match status" value="1"/>
</dbReference>
<organism evidence="1 2">
    <name type="scientific">Limulus polyphemus</name>
    <name type="common">Atlantic horseshoe crab</name>
    <dbReference type="NCBI Taxonomy" id="6850"/>
    <lineage>
        <taxon>Eukaryota</taxon>
        <taxon>Metazoa</taxon>
        <taxon>Ecdysozoa</taxon>
        <taxon>Arthropoda</taxon>
        <taxon>Chelicerata</taxon>
        <taxon>Merostomata</taxon>
        <taxon>Xiphosura</taxon>
        <taxon>Limulidae</taxon>
        <taxon>Limulus</taxon>
    </lineage>
</organism>
<dbReference type="SUPFAM" id="SSF48371">
    <property type="entry name" value="ARM repeat"/>
    <property type="match status" value="1"/>
</dbReference>